<evidence type="ECO:0000313" key="1">
    <source>
        <dbReference type="EMBL" id="OTN86625.1"/>
    </source>
</evidence>
<gene>
    <name evidence="1" type="ORF">A5810_003023</name>
</gene>
<protein>
    <submittedName>
        <fullName evidence="1">Uncharacterized protein</fullName>
    </submittedName>
</protein>
<dbReference type="RefSeq" id="WP_086323957.1">
    <property type="nucleotide sequence ID" value="NZ_NGKW01000018.1"/>
</dbReference>
<comment type="caution">
    <text evidence="1">The sequence shown here is derived from an EMBL/GenBank/DDBJ whole genome shotgun (WGS) entry which is preliminary data.</text>
</comment>
<dbReference type="Proteomes" id="UP000194885">
    <property type="component" value="Unassembled WGS sequence"/>
</dbReference>
<organism evidence="1 2">
    <name type="scientific">Enterococcus faecium</name>
    <name type="common">Streptococcus faecium</name>
    <dbReference type="NCBI Taxonomy" id="1352"/>
    <lineage>
        <taxon>Bacteria</taxon>
        <taxon>Bacillati</taxon>
        <taxon>Bacillota</taxon>
        <taxon>Bacilli</taxon>
        <taxon>Lactobacillales</taxon>
        <taxon>Enterococcaceae</taxon>
        <taxon>Enterococcus</taxon>
    </lineage>
</organism>
<name>A0A242B0E8_ENTFC</name>
<dbReference type="AlphaFoldDB" id="A0A242B0E8"/>
<dbReference type="EMBL" id="NGKW01000018">
    <property type="protein sequence ID" value="OTN86625.1"/>
    <property type="molecule type" value="Genomic_DNA"/>
</dbReference>
<sequence length="104" mass="12704">MGEILYRVSSAAGEISPDFAVRRLYRWINKVEYYTKGAYVFKRIQREVLFVVRDQVVLTQGDIQRFREVYRLYEEDKMELRLAILRCFSPEQYEKIQEKERNLR</sequence>
<evidence type="ECO:0000313" key="2">
    <source>
        <dbReference type="Proteomes" id="UP000194885"/>
    </source>
</evidence>
<accession>A0A242B0E8</accession>
<proteinExistence type="predicted"/>
<reference evidence="1 2" key="1">
    <citation type="submission" date="2017-05" db="EMBL/GenBank/DDBJ databases">
        <title>The Genome Sequence of Enterococcus faecium 7H8_DIV0219.</title>
        <authorList>
            <consortium name="The Broad Institute Genomics Platform"/>
            <consortium name="The Broad Institute Genomic Center for Infectious Diseases"/>
            <person name="Earl A."/>
            <person name="Manson A."/>
            <person name="Schwartman J."/>
            <person name="Gilmore M."/>
            <person name="Abouelleil A."/>
            <person name="Cao P."/>
            <person name="Chapman S."/>
            <person name="Cusick C."/>
            <person name="Shea T."/>
            <person name="Young S."/>
            <person name="Neafsey D."/>
            <person name="Nusbaum C."/>
            <person name="Birren B."/>
        </authorList>
    </citation>
    <scope>NUCLEOTIDE SEQUENCE [LARGE SCALE GENOMIC DNA]</scope>
    <source>
        <strain evidence="1 2">7H8_DIV0219</strain>
    </source>
</reference>